<gene>
    <name evidence="1" type="ORF">UFOVP1639_6</name>
</gene>
<dbReference type="SUPFAM" id="SSF47598">
    <property type="entry name" value="Ribbon-helix-helix"/>
    <property type="match status" value="1"/>
</dbReference>
<accession>A0A6J5SXT6</accession>
<evidence type="ECO:0000313" key="1">
    <source>
        <dbReference type="EMBL" id="CAB4219796.1"/>
    </source>
</evidence>
<organism evidence="1">
    <name type="scientific">uncultured Caudovirales phage</name>
    <dbReference type="NCBI Taxonomy" id="2100421"/>
    <lineage>
        <taxon>Viruses</taxon>
        <taxon>Duplodnaviria</taxon>
        <taxon>Heunggongvirae</taxon>
        <taxon>Uroviricota</taxon>
        <taxon>Caudoviricetes</taxon>
        <taxon>Peduoviridae</taxon>
        <taxon>Maltschvirus</taxon>
        <taxon>Maltschvirus maltsch</taxon>
    </lineage>
</organism>
<name>A0A6J5SXT6_9CAUD</name>
<sequence>MKQNETLTLRVNNKIKRRLENKATSEKITVGALLRKYIDQGLKESDNA</sequence>
<dbReference type="InterPro" id="IPR010985">
    <property type="entry name" value="Ribbon_hlx_hlx"/>
</dbReference>
<dbReference type="GO" id="GO:0006355">
    <property type="term" value="P:regulation of DNA-templated transcription"/>
    <property type="evidence" value="ECO:0007669"/>
    <property type="project" value="InterPro"/>
</dbReference>
<dbReference type="EMBL" id="LR797486">
    <property type="protein sequence ID" value="CAB4219796.1"/>
    <property type="molecule type" value="Genomic_DNA"/>
</dbReference>
<reference evidence="1" key="1">
    <citation type="submission" date="2020-05" db="EMBL/GenBank/DDBJ databases">
        <authorList>
            <person name="Chiriac C."/>
            <person name="Salcher M."/>
            <person name="Ghai R."/>
            <person name="Kavagutti S V."/>
        </authorList>
    </citation>
    <scope>NUCLEOTIDE SEQUENCE</scope>
</reference>
<protein>
    <submittedName>
        <fullName evidence="1">Uncharacterized protein</fullName>
    </submittedName>
</protein>
<proteinExistence type="predicted"/>